<dbReference type="InterPro" id="IPR036597">
    <property type="entry name" value="Fido-like_dom_sf"/>
</dbReference>
<keyword evidence="5" id="KW-1185">Reference proteome</keyword>
<keyword evidence="2" id="KW-0067">ATP-binding</keyword>
<gene>
    <name evidence="4" type="ORF">CP985_00445</name>
</gene>
<evidence type="ECO:0000259" key="3">
    <source>
        <dbReference type="PROSITE" id="PS51459"/>
    </source>
</evidence>
<feature type="binding site" evidence="2">
    <location>
        <begin position="245"/>
        <end position="246"/>
    </location>
    <ligand>
        <name>ATP</name>
        <dbReference type="ChEBI" id="CHEBI:30616"/>
    </ligand>
</feature>
<feature type="binding site" evidence="2">
    <location>
        <begin position="206"/>
        <end position="213"/>
    </location>
    <ligand>
        <name>ATP</name>
        <dbReference type="ChEBI" id="CHEBI:30616"/>
    </ligand>
</feature>
<dbReference type="Gene3D" id="1.10.3290.10">
    <property type="entry name" value="Fido-like domain"/>
    <property type="match status" value="1"/>
</dbReference>
<feature type="domain" description="Fido" evidence="3">
    <location>
        <begin position="114"/>
        <end position="273"/>
    </location>
</feature>
<dbReference type="KEGG" id="amyt:AMYT_2680"/>
<organism evidence="4 5">
    <name type="scientific">Malaciobacter mytili LMG 24559</name>
    <dbReference type="NCBI Taxonomy" id="1032238"/>
    <lineage>
        <taxon>Bacteria</taxon>
        <taxon>Pseudomonadati</taxon>
        <taxon>Campylobacterota</taxon>
        <taxon>Epsilonproteobacteria</taxon>
        <taxon>Campylobacterales</taxon>
        <taxon>Arcobacteraceae</taxon>
        <taxon>Malaciobacter</taxon>
    </lineage>
</organism>
<reference evidence="4 5" key="1">
    <citation type="submission" date="2017-09" db="EMBL/GenBank/DDBJ databases">
        <title>Genomics of the genus Arcobacter.</title>
        <authorList>
            <person name="Perez-Cataluna A."/>
            <person name="Figueras M.J."/>
            <person name="Salas-Masso N."/>
        </authorList>
    </citation>
    <scope>NUCLEOTIDE SEQUENCE [LARGE SCALE GENOMIC DNA]</scope>
    <source>
        <strain evidence="4 5">CECT 7386</strain>
    </source>
</reference>
<dbReference type="InterPro" id="IPR025230">
    <property type="entry name" value="DUF4172"/>
</dbReference>
<dbReference type="Proteomes" id="UP000290092">
    <property type="component" value="Unassembled WGS sequence"/>
</dbReference>
<dbReference type="RefSeq" id="WP_114843025.1">
    <property type="nucleotide sequence ID" value="NZ_CP031219.1"/>
</dbReference>
<proteinExistence type="predicted"/>
<dbReference type="InterPro" id="IPR003812">
    <property type="entry name" value="Fido"/>
</dbReference>
<accession>A0AAX2ALE5</accession>
<evidence type="ECO:0000313" key="4">
    <source>
        <dbReference type="EMBL" id="RXK17113.1"/>
    </source>
</evidence>
<dbReference type="EMBL" id="NXID01000001">
    <property type="protein sequence ID" value="RXK17113.1"/>
    <property type="molecule type" value="Genomic_DNA"/>
</dbReference>
<dbReference type="AlphaFoldDB" id="A0AAX2ALE5"/>
<dbReference type="Pfam" id="PF02661">
    <property type="entry name" value="Fic"/>
    <property type="match status" value="1"/>
</dbReference>
<dbReference type="PANTHER" id="PTHR13504">
    <property type="entry name" value="FIDO DOMAIN-CONTAINING PROTEIN DDB_G0283145"/>
    <property type="match status" value="1"/>
</dbReference>
<comment type="caution">
    <text evidence="4">The sequence shown here is derived from an EMBL/GenBank/DDBJ whole genome shotgun (WGS) entry which is preliminary data.</text>
</comment>
<dbReference type="PANTHER" id="PTHR13504:SF33">
    <property type="entry name" value="FIC FAMILY PROTEIN"/>
    <property type="match status" value="1"/>
</dbReference>
<sequence>MNKRWIWEFENYPSFEYDVKNINPLIKDIIFLQGTLSTLCSFASKEKIQEKLAETLTDEIISSSAIEGEFLNRDSVRKSIAKKLGIEEYTNTDYVTDGLVSILIDACTNYNDELDIERLKKWHSAIFPTGRNHEGTKIDVGELRGDNEMTVSGSGPKEIVYYQAPPPDILFDEMVDFFDWFNKTEDGLIKAAIAHLWFLIIHPFDDGNGRIARTISEYVLARVENSYYSKIYSISKTSYERKKDYYEVLEKTTGFRKKDNPLDITLWIEYFLKTLLKSLQESRAGIQYIIEKTKFWDLHKDKDLNARQIKVLNKVLDIGIENYEGGITKSKYVAITKASTSTASNDLKQLLEWNCIKQIEGTSGRGTKYTILLGN</sequence>
<protein>
    <submittedName>
        <fullName evidence="4">Cell filamentation protein Fic</fullName>
    </submittedName>
</protein>
<evidence type="ECO:0000256" key="2">
    <source>
        <dbReference type="PIRSR" id="PIRSR640198-2"/>
    </source>
</evidence>
<feature type="active site" evidence="1">
    <location>
        <position position="202"/>
    </location>
</feature>
<dbReference type="PROSITE" id="PS51459">
    <property type="entry name" value="FIDO"/>
    <property type="match status" value="1"/>
</dbReference>
<dbReference type="Pfam" id="PF13776">
    <property type="entry name" value="DUF4172"/>
    <property type="match status" value="1"/>
</dbReference>
<name>A0AAX2ALE5_9BACT</name>
<evidence type="ECO:0000313" key="5">
    <source>
        <dbReference type="Proteomes" id="UP000290092"/>
    </source>
</evidence>
<keyword evidence="2" id="KW-0547">Nucleotide-binding</keyword>
<dbReference type="GO" id="GO:0005524">
    <property type="term" value="F:ATP binding"/>
    <property type="evidence" value="ECO:0007669"/>
    <property type="project" value="UniProtKB-KW"/>
</dbReference>
<dbReference type="InterPro" id="IPR040198">
    <property type="entry name" value="Fido_containing"/>
</dbReference>
<dbReference type="SUPFAM" id="SSF140931">
    <property type="entry name" value="Fic-like"/>
    <property type="match status" value="1"/>
</dbReference>
<evidence type="ECO:0000256" key="1">
    <source>
        <dbReference type="PIRSR" id="PIRSR640198-1"/>
    </source>
</evidence>